<dbReference type="AlphaFoldDB" id="A0A2I0TTD4"/>
<keyword evidence="1" id="KW-0808">Transferase</keyword>
<proteinExistence type="predicted"/>
<dbReference type="EMBL" id="KZ507358">
    <property type="protein sequence ID" value="PKU37003.1"/>
    <property type="molecule type" value="Genomic_DNA"/>
</dbReference>
<dbReference type="PANTHER" id="PTHR33332">
    <property type="entry name" value="REVERSE TRANSCRIPTASE DOMAIN-CONTAINING PROTEIN"/>
    <property type="match status" value="1"/>
</dbReference>
<accession>A0A2I0TTD4</accession>
<keyword evidence="2" id="KW-1185">Reference proteome</keyword>
<evidence type="ECO:0000313" key="2">
    <source>
        <dbReference type="Proteomes" id="UP000233556"/>
    </source>
</evidence>
<organism evidence="1 2">
    <name type="scientific">Limosa lapponica baueri</name>
    <dbReference type="NCBI Taxonomy" id="1758121"/>
    <lineage>
        <taxon>Eukaryota</taxon>
        <taxon>Metazoa</taxon>
        <taxon>Chordata</taxon>
        <taxon>Craniata</taxon>
        <taxon>Vertebrata</taxon>
        <taxon>Euteleostomi</taxon>
        <taxon>Archelosauria</taxon>
        <taxon>Archosauria</taxon>
        <taxon>Dinosauria</taxon>
        <taxon>Saurischia</taxon>
        <taxon>Theropoda</taxon>
        <taxon>Coelurosauria</taxon>
        <taxon>Aves</taxon>
        <taxon>Neognathae</taxon>
        <taxon>Neoaves</taxon>
        <taxon>Charadriiformes</taxon>
        <taxon>Scolopacidae</taxon>
        <taxon>Limosa</taxon>
    </lineage>
</organism>
<keyword evidence="1" id="KW-0695">RNA-directed DNA polymerase</keyword>
<name>A0A2I0TTD4_LIMLA</name>
<evidence type="ECO:0000313" key="1">
    <source>
        <dbReference type="EMBL" id="PKU37003.1"/>
    </source>
</evidence>
<reference evidence="2" key="1">
    <citation type="submission" date="2017-11" db="EMBL/GenBank/DDBJ databases">
        <authorList>
            <person name="Lima N.C."/>
            <person name="Parody-Merino A.M."/>
            <person name="Battley P.F."/>
            <person name="Fidler A.E."/>
            <person name="Prosdocimi F."/>
        </authorList>
    </citation>
    <scope>NUCLEOTIDE SEQUENCE [LARGE SCALE GENOMIC DNA]</scope>
</reference>
<dbReference type="OrthoDB" id="416454at2759"/>
<sequence>MLFNVFISNPGSSTECTLNKFVDDTKPSGAVDSLEGRDDIQWDLHKLEEWAHENLMKFNKTKCKVLHLDLCNLHYQYIYIGDEWIQNSPVEKDLGIQSQDKGKQF</sequence>
<protein>
    <submittedName>
        <fullName evidence="1">Rna-directed dna polymerase from mobile element jockey-like</fullName>
    </submittedName>
</protein>
<reference evidence="2" key="2">
    <citation type="submission" date="2017-12" db="EMBL/GenBank/DDBJ databases">
        <title>Genome sequence of the Bar-tailed Godwit (Limosa lapponica baueri).</title>
        <authorList>
            <person name="Lima N.C.B."/>
            <person name="Parody-Merino A.M."/>
            <person name="Battley P.F."/>
            <person name="Fidler A.E."/>
            <person name="Prosdocimi F."/>
        </authorList>
    </citation>
    <scope>NUCLEOTIDE SEQUENCE [LARGE SCALE GENOMIC DNA]</scope>
</reference>
<dbReference type="GO" id="GO:0003964">
    <property type="term" value="F:RNA-directed DNA polymerase activity"/>
    <property type="evidence" value="ECO:0007669"/>
    <property type="project" value="UniProtKB-KW"/>
</dbReference>
<dbReference type="Proteomes" id="UP000233556">
    <property type="component" value="Unassembled WGS sequence"/>
</dbReference>
<gene>
    <name evidence="1" type="ORF">llap_12688</name>
</gene>
<keyword evidence="1" id="KW-0548">Nucleotidyltransferase</keyword>